<dbReference type="EMBL" id="DAKRPA010000061">
    <property type="protein sequence ID" value="DBA00620.1"/>
    <property type="molecule type" value="Genomic_DNA"/>
</dbReference>
<protein>
    <submittedName>
        <fullName evidence="2">Uncharacterized protein</fullName>
    </submittedName>
</protein>
<accession>A0AAV2Z7J7</accession>
<name>A0AAV2Z7J7_9STRA</name>
<keyword evidence="1" id="KW-0732">Signal</keyword>
<reference evidence="2" key="1">
    <citation type="submission" date="2022-11" db="EMBL/GenBank/DDBJ databases">
        <authorList>
            <person name="Morgan W.R."/>
            <person name="Tartar A."/>
        </authorList>
    </citation>
    <scope>NUCLEOTIDE SEQUENCE</scope>
    <source>
        <strain evidence="2">ARSEF 373</strain>
    </source>
</reference>
<organism evidence="2 3">
    <name type="scientific">Lagenidium giganteum</name>
    <dbReference type="NCBI Taxonomy" id="4803"/>
    <lineage>
        <taxon>Eukaryota</taxon>
        <taxon>Sar</taxon>
        <taxon>Stramenopiles</taxon>
        <taxon>Oomycota</taxon>
        <taxon>Peronosporomycetes</taxon>
        <taxon>Pythiales</taxon>
        <taxon>Pythiaceae</taxon>
    </lineage>
</organism>
<feature type="signal peptide" evidence="1">
    <location>
        <begin position="1"/>
        <end position="29"/>
    </location>
</feature>
<evidence type="ECO:0000256" key="1">
    <source>
        <dbReference type="SAM" id="SignalP"/>
    </source>
</evidence>
<dbReference type="AlphaFoldDB" id="A0AAV2Z7J7"/>
<reference evidence="2" key="2">
    <citation type="journal article" date="2023" name="Microbiol Resour">
        <title>Decontamination and Annotation of the Draft Genome Sequence of the Oomycete Lagenidium giganteum ARSEF 373.</title>
        <authorList>
            <person name="Morgan W.R."/>
            <person name="Tartar A."/>
        </authorList>
    </citation>
    <scope>NUCLEOTIDE SEQUENCE</scope>
    <source>
        <strain evidence="2">ARSEF 373</strain>
    </source>
</reference>
<comment type="caution">
    <text evidence="2">The sequence shown here is derived from an EMBL/GenBank/DDBJ whole genome shotgun (WGS) entry which is preliminary data.</text>
</comment>
<proteinExistence type="predicted"/>
<sequence>MWLCATAMDRARATTTVLSLMLATAVAAAGYSRVYSPGCDWDIKVCVDGTWVYRDPDNNCAFKECVVLIEDTRSSLDAAPTFHEFNPFAK</sequence>
<gene>
    <name evidence="2" type="ORF">N0F65_007749</name>
</gene>
<feature type="chain" id="PRO_5043741223" evidence="1">
    <location>
        <begin position="30"/>
        <end position="90"/>
    </location>
</feature>
<keyword evidence="3" id="KW-1185">Reference proteome</keyword>
<dbReference type="Proteomes" id="UP001146120">
    <property type="component" value="Unassembled WGS sequence"/>
</dbReference>
<evidence type="ECO:0000313" key="2">
    <source>
        <dbReference type="EMBL" id="DBA00620.1"/>
    </source>
</evidence>
<evidence type="ECO:0000313" key="3">
    <source>
        <dbReference type="Proteomes" id="UP001146120"/>
    </source>
</evidence>